<dbReference type="NCBIfam" id="TIGR00209">
    <property type="entry name" value="galT_1"/>
    <property type="match status" value="1"/>
</dbReference>
<dbReference type="GO" id="GO:0008270">
    <property type="term" value="F:zinc ion binding"/>
    <property type="evidence" value="ECO:0007669"/>
    <property type="project" value="InterPro"/>
</dbReference>
<evidence type="ECO:0000259" key="11">
    <source>
        <dbReference type="Pfam" id="PF02744"/>
    </source>
</evidence>
<dbReference type="PANTHER" id="PTHR42763">
    <property type="entry name" value="ADP-GLUCOSE PHOSPHORYLASE"/>
    <property type="match status" value="1"/>
</dbReference>
<organism evidence="12 13">
    <name type="scientific">Aerophobetes bacterium</name>
    <dbReference type="NCBI Taxonomy" id="2030807"/>
    <lineage>
        <taxon>Bacteria</taxon>
        <taxon>Candidatus Aerophobota</taxon>
    </lineage>
</organism>
<evidence type="ECO:0000256" key="2">
    <source>
        <dbReference type="ARBA" id="ARBA00022679"/>
    </source>
</evidence>
<evidence type="ECO:0000313" key="12">
    <source>
        <dbReference type="EMBL" id="TET28233.1"/>
    </source>
</evidence>
<feature type="binding site" evidence="9">
    <location>
        <position position="166"/>
    </location>
    <ligand>
        <name>Zn(2+)</name>
        <dbReference type="ChEBI" id="CHEBI:29105"/>
    </ligand>
</feature>
<keyword evidence="6" id="KW-0119">Carbohydrate metabolism</keyword>
<feature type="binding site" evidence="9">
    <location>
        <position position="42"/>
    </location>
    <ligand>
        <name>Zn(2+)</name>
        <dbReference type="ChEBI" id="CHEBI:29105"/>
    </ligand>
</feature>
<name>A0A523TD61_UNCAE</name>
<dbReference type="PANTHER" id="PTHR42763:SF1">
    <property type="entry name" value="UDP-GLUCOSE--HEXOSE-1-PHOSPHATE URIDYLYLTRANSFERASE"/>
    <property type="match status" value="1"/>
</dbReference>
<evidence type="ECO:0000256" key="4">
    <source>
        <dbReference type="ARBA" id="ARBA00022723"/>
    </source>
</evidence>
<evidence type="ECO:0000256" key="3">
    <source>
        <dbReference type="ARBA" id="ARBA00022695"/>
    </source>
</evidence>
<proteinExistence type="inferred from homology"/>
<dbReference type="InterPro" id="IPR001937">
    <property type="entry name" value="GalP_UDPtransf1"/>
</dbReference>
<evidence type="ECO:0000256" key="8">
    <source>
        <dbReference type="PIRSR" id="PIRSR000808-1"/>
    </source>
</evidence>
<comment type="similarity">
    <text evidence="1">Belongs to the galactose-1-phosphate uridylyltransferase type 1 family.</text>
</comment>
<gene>
    <name evidence="12" type="primary">galT</name>
    <name evidence="12" type="ORF">E3J68_03295</name>
</gene>
<feature type="binding site" evidence="9">
    <location>
        <position position="45"/>
    </location>
    <ligand>
        <name>Zn(2+)</name>
        <dbReference type="ChEBI" id="CHEBI:29105"/>
    </ligand>
</feature>
<dbReference type="Gene3D" id="3.30.428.10">
    <property type="entry name" value="HIT-like"/>
    <property type="match status" value="2"/>
</dbReference>
<dbReference type="EMBL" id="SOJT01000144">
    <property type="protein sequence ID" value="TET28233.1"/>
    <property type="molecule type" value="Genomic_DNA"/>
</dbReference>
<dbReference type="Pfam" id="PF01087">
    <property type="entry name" value="GalP_UDP_transf"/>
    <property type="match status" value="1"/>
</dbReference>
<dbReference type="InterPro" id="IPR053177">
    <property type="entry name" value="ADP-glucose_phosphorylase"/>
</dbReference>
<dbReference type="InterPro" id="IPR036265">
    <property type="entry name" value="HIT-like_sf"/>
</dbReference>
<evidence type="ECO:0000256" key="9">
    <source>
        <dbReference type="PIRSR" id="PIRSR000808-3"/>
    </source>
</evidence>
<keyword evidence="5 9" id="KW-0862">Zinc</keyword>
<dbReference type="EC" id="2.7.7.12" evidence="7"/>
<feature type="binding site" evidence="9">
    <location>
        <position position="115"/>
    </location>
    <ligand>
        <name>Zn(2+)</name>
        <dbReference type="ChEBI" id="CHEBI:29105"/>
    </ligand>
</feature>
<sequence length="344" mass="39744">MGEIRKNPITGSWVIISTKRARRPTDFVHEKPAKRHKLGGFCPFCEGNEKTTPPEVLACRDEDSHPNTSGWQVRVVPNKFPALCLTEDLKRKEIGIFGEVTGVGAHEVIIESPHHGKTFVDFDIPHLTKILSVFRQRSLDLKKDQRLRYILLFKNYGSEAAASLEHPHSQLIATPVTPRYLKEELEGSRSYYGLKGRCIFCDIITQEIENKVRVIEAKEDFIVLVPFASRFPFEMWILPRRHSPDFDRTRDKELTGLAAALRSSLWRLARALDNPPYNLIFHTAPNRIPRRGYWDTIEKDYHWHIEIIPRVIREGGFEWATGFHINPTSPEEAARHLREIEPTQ</sequence>
<dbReference type="UniPathway" id="UPA00214"/>
<dbReference type="InterPro" id="IPR005850">
    <property type="entry name" value="GalP_Utransf_C"/>
</dbReference>
<evidence type="ECO:0000259" key="10">
    <source>
        <dbReference type="Pfam" id="PF01087"/>
    </source>
</evidence>
<comment type="caution">
    <text evidence="12">The sequence shown here is derived from an EMBL/GenBank/DDBJ whole genome shotgun (WGS) entry which is preliminary data.</text>
</comment>
<keyword evidence="2 12" id="KW-0808">Transferase</keyword>
<dbReference type="GO" id="GO:0008108">
    <property type="term" value="F:UDP-glucose:hexose-1-phosphate uridylyltransferase activity"/>
    <property type="evidence" value="ECO:0007669"/>
    <property type="project" value="UniProtKB-UniRule"/>
</dbReference>
<feature type="active site" description="Tele-UMP-histidine intermediate" evidence="8">
    <location>
        <position position="168"/>
    </location>
</feature>
<keyword evidence="3 12" id="KW-0548">Nucleotidyltransferase</keyword>
<dbReference type="Pfam" id="PF02744">
    <property type="entry name" value="GalP_UDP_tr_C"/>
    <property type="match status" value="1"/>
</dbReference>
<feature type="domain" description="Galactose-1-phosphate uridyl transferase N-terminal" evidence="10">
    <location>
        <begin position="4"/>
        <end position="178"/>
    </location>
</feature>
<dbReference type="GO" id="GO:0006012">
    <property type="term" value="P:galactose metabolic process"/>
    <property type="evidence" value="ECO:0007669"/>
    <property type="project" value="UniProtKB-UniRule"/>
</dbReference>
<dbReference type="AlphaFoldDB" id="A0A523TD61"/>
<dbReference type="SUPFAM" id="SSF54197">
    <property type="entry name" value="HIT-like"/>
    <property type="match status" value="2"/>
</dbReference>
<dbReference type="InterPro" id="IPR005849">
    <property type="entry name" value="GalP_Utransf_N"/>
</dbReference>
<evidence type="ECO:0000256" key="6">
    <source>
        <dbReference type="ARBA" id="ARBA00023277"/>
    </source>
</evidence>
<protein>
    <recommendedName>
        <fullName evidence="7">Galactose-1-phosphate uridylyltransferase</fullName>
        <ecNumber evidence="7">2.7.7.12</ecNumber>
    </recommendedName>
</protein>
<evidence type="ECO:0000256" key="1">
    <source>
        <dbReference type="ARBA" id="ARBA00010951"/>
    </source>
</evidence>
<evidence type="ECO:0000313" key="13">
    <source>
        <dbReference type="Proteomes" id="UP000316517"/>
    </source>
</evidence>
<reference evidence="12 13" key="1">
    <citation type="submission" date="2019-03" db="EMBL/GenBank/DDBJ databases">
        <title>Metabolic potential of uncultured bacteria and archaea associated with petroleum seepage in deep-sea sediments.</title>
        <authorList>
            <person name="Dong X."/>
            <person name="Hubert C."/>
        </authorList>
    </citation>
    <scope>NUCLEOTIDE SEQUENCE [LARGE SCALE GENOMIC DNA]</scope>
    <source>
        <strain evidence="12">E44_bin3</strain>
    </source>
</reference>
<accession>A0A523TD61</accession>
<comment type="cofactor">
    <cofactor evidence="9">
        <name>Zn(2+)</name>
        <dbReference type="ChEBI" id="CHEBI:29105"/>
    </cofactor>
    <text evidence="9">Binds 1 zinc ion per subunit.</text>
</comment>
<feature type="domain" description="Galactose-1-phosphate uridyl transferase C-terminal" evidence="11">
    <location>
        <begin position="189"/>
        <end position="306"/>
    </location>
</feature>
<dbReference type="PIRSF" id="PIRSF000808">
    <property type="entry name" value="GalT"/>
    <property type="match status" value="1"/>
</dbReference>
<dbReference type="Proteomes" id="UP000316517">
    <property type="component" value="Unassembled WGS sequence"/>
</dbReference>
<evidence type="ECO:0000256" key="7">
    <source>
        <dbReference type="NCBIfam" id="TIGR00209"/>
    </source>
</evidence>
<evidence type="ECO:0000256" key="5">
    <source>
        <dbReference type="ARBA" id="ARBA00022833"/>
    </source>
</evidence>
<keyword evidence="4 9" id="KW-0479">Metal-binding</keyword>